<dbReference type="Gene3D" id="1.10.150.20">
    <property type="entry name" value="5' to 3' exonuclease, C-terminal subdomain"/>
    <property type="match status" value="1"/>
</dbReference>
<comment type="similarity">
    <text evidence="3">Belongs to the XPG/RAD2 endonuclease family. EXO1 subfamily.</text>
</comment>
<dbReference type="InterPro" id="IPR006085">
    <property type="entry name" value="XPG_DNA_repair_N"/>
</dbReference>
<evidence type="ECO:0000256" key="14">
    <source>
        <dbReference type="ARBA" id="ARBA00023204"/>
    </source>
</evidence>
<feature type="domain" description="XPG-I" evidence="18">
    <location>
        <begin position="138"/>
        <end position="208"/>
    </location>
</feature>
<keyword evidence="12" id="KW-0267">Excision nuclease</keyword>
<dbReference type="OMA" id="CCVAVDT"/>
<keyword evidence="13" id="KW-0238">DNA-binding</keyword>
<keyword evidence="14" id="KW-0234">DNA repair</keyword>
<evidence type="ECO:0000256" key="10">
    <source>
        <dbReference type="ARBA" id="ARBA00022839"/>
    </source>
</evidence>
<dbReference type="InterPro" id="IPR029060">
    <property type="entry name" value="PIN-like_dom_sf"/>
</dbReference>
<dbReference type="Proteomes" id="UP000316621">
    <property type="component" value="Chromosome 6"/>
</dbReference>
<dbReference type="CDD" id="cd09857">
    <property type="entry name" value="PIN_EXO1"/>
    <property type="match status" value="1"/>
</dbReference>
<evidence type="ECO:0000256" key="2">
    <source>
        <dbReference type="ARBA" id="ARBA00004123"/>
    </source>
</evidence>
<dbReference type="InterPro" id="IPR044752">
    <property type="entry name" value="PIN-like_EXO1"/>
</dbReference>
<keyword evidence="6" id="KW-0479">Metal-binding</keyword>
<evidence type="ECO:0000256" key="12">
    <source>
        <dbReference type="ARBA" id="ARBA00022881"/>
    </source>
</evidence>
<dbReference type="FunFam" id="1.10.150.20:FF:000011">
    <property type="entry name" value="exonuclease 1"/>
    <property type="match status" value="1"/>
</dbReference>
<comment type="function">
    <text evidence="16">Putative 5'-&gt;3' double-stranded DNA exonuclease which may also contain a cryptic 3'-&gt;5' double-stranded DNA exonuclease activity. May be involved in DNA mismatch repair (MMR).</text>
</comment>
<name>A0A4Y7K581_PAPSO</name>
<dbReference type="EMBL" id="CM010720">
    <property type="protein sequence ID" value="RZC67502.1"/>
    <property type="molecule type" value="Genomic_DNA"/>
</dbReference>
<keyword evidence="9" id="KW-0378">Hydrolase</keyword>
<dbReference type="GO" id="GO:0003677">
    <property type="term" value="F:DNA binding"/>
    <property type="evidence" value="ECO:0007669"/>
    <property type="project" value="UniProtKB-KW"/>
</dbReference>
<keyword evidence="21" id="KW-1185">Reference proteome</keyword>
<dbReference type="GO" id="GO:0046872">
    <property type="term" value="F:metal ion binding"/>
    <property type="evidence" value="ECO:0007669"/>
    <property type="project" value="UniProtKB-KW"/>
</dbReference>
<evidence type="ECO:0000256" key="11">
    <source>
        <dbReference type="ARBA" id="ARBA00022842"/>
    </source>
</evidence>
<keyword evidence="10" id="KW-0269">Exonuclease</keyword>
<dbReference type="InterPro" id="IPR019974">
    <property type="entry name" value="XPG_CS"/>
</dbReference>
<proteinExistence type="inferred from homology"/>
<evidence type="ECO:0000256" key="5">
    <source>
        <dbReference type="ARBA" id="ARBA00022722"/>
    </source>
</evidence>
<feature type="compositionally biased region" description="Low complexity" evidence="17">
    <location>
        <begin position="433"/>
        <end position="446"/>
    </location>
</feature>
<dbReference type="GO" id="GO:0032183">
    <property type="term" value="F:SUMO binding"/>
    <property type="evidence" value="ECO:0007669"/>
    <property type="project" value="EnsemblPlants"/>
</dbReference>
<feature type="region of interest" description="Disordered" evidence="17">
    <location>
        <begin position="431"/>
        <end position="463"/>
    </location>
</feature>
<dbReference type="Gene3D" id="3.40.50.1010">
    <property type="entry name" value="5'-nuclease"/>
    <property type="match status" value="1"/>
</dbReference>
<dbReference type="PANTHER" id="PTHR11081">
    <property type="entry name" value="FLAP ENDONUCLEASE FAMILY MEMBER"/>
    <property type="match status" value="1"/>
</dbReference>
<evidence type="ECO:0000256" key="7">
    <source>
        <dbReference type="ARBA" id="ARBA00022763"/>
    </source>
</evidence>
<dbReference type="InterPro" id="IPR006086">
    <property type="entry name" value="XPG-I_dom"/>
</dbReference>
<evidence type="ECO:0000256" key="15">
    <source>
        <dbReference type="ARBA" id="ARBA00023242"/>
    </source>
</evidence>
<evidence type="ECO:0000256" key="13">
    <source>
        <dbReference type="ARBA" id="ARBA00023125"/>
    </source>
</evidence>
<dbReference type="InterPro" id="IPR036279">
    <property type="entry name" value="5-3_exonuclease_C_sf"/>
</dbReference>
<gene>
    <name evidence="20" type="ORF">C5167_011185</name>
</gene>
<accession>A0A4Y7K581</accession>
<comment type="subcellular location">
    <subcellularLocation>
        <location evidence="2">Nucleus</location>
    </subcellularLocation>
</comment>
<keyword evidence="11" id="KW-0460">Magnesium</keyword>
<comment type="cofactor">
    <cofactor evidence="1">
        <name>Mg(2+)</name>
        <dbReference type="ChEBI" id="CHEBI:18420"/>
    </cofactor>
</comment>
<evidence type="ECO:0000256" key="4">
    <source>
        <dbReference type="ARBA" id="ARBA00020324"/>
    </source>
</evidence>
<dbReference type="Pfam" id="PF00867">
    <property type="entry name" value="XPG_I"/>
    <property type="match status" value="1"/>
</dbReference>
<dbReference type="SMART" id="SM00279">
    <property type="entry name" value="HhH2"/>
    <property type="match status" value="1"/>
</dbReference>
<sequence length="743" mass="82873">MGITGLLPRLKSIMVPIHIKDLRGCSVAIDTYSWLHKGALSCSKELCKSEPTSRHIAYCMHRVNLLRHYGVKPILVFDGGNLPMKCEEEAKRSRSRKENLERAMEHESMGNSAAAYECYQKAVDISPAIANELIQVLKQENIDFVVAPYEADAQMAFLALSKQVDAVITEDSDLIPFGCPRIIFKMDKFGQGVQYQSSLLQKSKELNLSGFTQQMVLEMCILSGCDYLPSLPGMGLIKAHALICKFKSYEKVIKHLKYSTVAVPPLYEESFKKALWTFQHQRVYDPRVEDIVHLSEICQYLGEDLEYLDTMLPQDTAKGIARGYLDAITKMPFQGIALNGLAVDRNYKPKGSKSERERKKVELPIQKNAIFRSLMTMPLHFPNDSACLFTKLLGFQSNCLCCCFLLTLKGSASAEAKRGFKVPQIISTNLGLSEESTSPSSEENASQEPTSLSMNSSQSNIFGSSSPKDYLEVIFPTETAQFLDSPCYSKTPLTIPAELNIINNSSDSSEHSLSFHQPKQSLYRPCTTLHKEPQCKIDLDQAGEKTRQASRKVIVRSSYFQHKSPKDDAVDNGKPVFLDDEGNYVSCDKNVSESGTNGINFPESSCKKRSSISTERTKIDNVDMKRARNGAFLSSESDVIPDLDSKSMENNDKGSFGCNISHISHFSDVAEKSMERFMSVISSFNYTSSGSRASGLRAPLKDVRNTLAARSSISLKDIDDFAYVPKNKKIARVSPQTKFEHHS</sequence>
<dbReference type="Gramene" id="RZC67502">
    <property type="protein sequence ID" value="RZC67502"/>
    <property type="gene ID" value="C5167_011185"/>
</dbReference>
<dbReference type="CDD" id="cd09908">
    <property type="entry name" value="H3TH_EXO1"/>
    <property type="match status" value="1"/>
</dbReference>
<evidence type="ECO:0000256" key="17">
    <source>
        <dbReference type="SAM" id="MobiDB-lite"/>
    </source>
</evidence>
<dbReference type="SUPFAM" id="SSF47807">
    <property type="entry name" value="5' to 3' exonuclease, C-terminal subdomain"/>
    <property type="match status" value="1"/>
</dbReference>
<dbReference type="FunFam" id="3.40.50.1010:FF:000002">
    <property type="entry name" value="Exonuclease 1, putative"/>
    <property type="match status" value="1"/>
</dbReference>
<dbReference type="PROSITE" id="PS00841">
    <property type="entry name" value="XPG_1"/>
    <property type="match status" value="1"/>
</dbReference>
<organism evidence="20 21">
    <name type="scientific">Papaver somniferum</name>
    <name type="common">Opium poppy</name>
    <dbReference type="NCBI Taxonomy" id="3469"/>
    <lineage>
        <taxon>Eukaryota</taxon>
        <taxon>Viridiplantae</taxon>
        <taxon>Streptophyta</taxon>
        <taxon>Embryophyta</taxon>
        <taxon>Tracheophyta</taxon>
        <taxon>Spermatophyta</taxon>
        <taxon>Magnoliopsida</taxon>
        <taxon>Ranunculales</taxon>
        <taxon>Papaveraceae</taxon>
        <taxon>Papaveroideae</taxon>
        <taxon>Papaver</taxon>
    </lineage>
</organism>
<dbReference type="PRINTS" id="PR00853">
    <property type="entry name" value="XPGRADSUPER"/>
</dbReference>
<evidence type="ECO:0000256" key="3">
    <source>
        <dbReference type="ARBA" id="ARBA00010563"/>
    </source>
</evidence>
<dbReference type="PROSITE" id="PS00842">
    <property type="entry name" value="XPG_2"/>
    <property type="match status" value="1"/>
</dbReference>
<dbReference type="GO" id="GO:0005634">
    <property type="term" value="C:nucleus"/>
    <property type="evidence" value="ECO:0007669"/>
    <property type="project" value="UniProtKB-SubCell"/>
</dbReference>
<dbReference type="PANTHER" id="PTHR11081:SF65">
    <property type="entry name" value="DNA DAMAGE-INDUCIBLE PROTEIN DIN7-RELATED"/>
    <property type="match status" value="1"/>
</dbReference>
<evidence type="ECO:0000259" key="19">
    <source>
        <dbReference type="SMART" id="SM00485"/>
    </source>
</evidence>
<protein>
    <recommendedName>
        <fullName evidence="4">Exonuclease 1</fullName>
    </recommendedName>
</protein>
<reference evidence="20 21" key="1">
    <citation type="journal article" date="2018" name="Science">
        <title>The opium poppy genome and morphinan production.</title>
        <authorList>
            <person name="Guo L."/>
            <person name="Winzer T."/>
            <person name="Yang X."/>
            <person name="Li Y."/>
            <person name="Ning Z."/>
            <person name="He Z."/>
            <person name="Teodor R."/>
            <person name="Lu Y."/>
            <person name="Bowser T.A."/>
            <person name="Graham I.A."/>
            <person name="Ye K."/>
        </authorList>
    </citation>
    <scope>NUCLEOTIDE SEQUENCE [LARGE SCALE GENOMIC DNA]</scope>
    <source>
        <strain evidence="21">cv. HN1</strain>
        <tissue evidence="20">Leaves</tissue>
    </source>
</reference>
<dbReference type="InterPro" id="IPR006084">
    <property type="entry name" value="XPG/Rad2"/>
</dbReference>
<dbReference type="GO" id="GO:0017108">
    <property type="term" value="F:5'-flap endonuclease activity"/>
    <property type="evidence" value="ECO:0007669"/>
    <property type="project" value="TreeGrafter"/>
</dbReference>
<keyword evidence="15" id="KW-0539">Nucleus</keyword>
<dbReference type="SMART" id="SM00485">
    <property type="entry name" value="XPGN"/>
    <property type="match status" value="1"/>
</dbReference>
<evidence type="ECO:0000256" key="16">
    <source>
        <dbReference type="ARBA" id="ARBA00060210"/>
    </source>
</evidence>
<dbReference type="GO" id="GO:0035312">
    <property type="term" value="F:5'-3' DNA exonuclease activity"/>
    <property type="evidence" value="ECO:0007669"/>
    <property type="project" value="InterPro"/>
</dbReference>
<evidence type="ECO:0000313" key="20">
    <source>
        <dbReference type="EMBL" id="RZC67502.1"/>
    </source>
</evidence>
<evidence type="ECO:0000256" key="9">
    <source>
        <dbReference type="ARBA" id="ARBA00022801"/>
    </source>
</evidence>
<keyword evidence="7" id="KW-0227">DNA damage</keyword>
<dbReference type="GO" id="GO:0006281">
    <property type="term" value="P:DNA repair"/>
    <property type="evidence" value="ECO:0007669"/>
    <property type="project" value="UniProtKB-KW"/>
</dbReference>
<dbReference type="STRING" id="3469.A0A4Y7K581"/>
<feature type="domain" description="XPG N-terminal" evidence="19">
    <location>
        <begin position="1"/>
        <end position="99"/>
    </location>
</feature>
<dbReference type="SMART" id="SM00484">
    <property type="entry name" value="XPGI"/>
    <property type="match status" value="1"/>
</dbReference>
<evidence type="ECO:0000259" key="18">
    <source>
        <dbReference type="SMART" id="SM00484"/>
    </source>
</evidence>
<dbReference type="InterPro" id="IPR037315">
    <property type="entry name" value="EXO1_H3TH"/>
</dbReference>
<evidence type="ECO:0000256" key="1">
    <source>
        <dbReference type="ARBA" id="ARBA00001946"/>
    </source>
</evidence>
<feature type="compositionally biased region" description="Low complexity" evidence="17">
    <location>
        <begin position="453"/>
        <end position="463"/>
    </location>
</feature>
<keyword evidence="5" id="KW-0540">Nuclease</keyword>
<dbReference type="InterPro" id="IPR008918">
    <property type="entry name" value="HhH2"/>
</dbReference>
<evidence type="ECO:0000313" key="21">
    <source>
        <dbReference type="Proteomes" id="UP000316621"/>
    </source>
</evidence>
<evidence type="ECO:0000256" key="6">
    <source>
        <dbReference type="ARBA" id="ARBA00022723"/>
    </source>
</evidence>
<dbReference type="Pfam" id="PF00752">
    <property type="entry name" value="XPG_N"/>
    <property type="match status" value="1"/>
</dbReference>
<dbReference type="SUPFAM" id="SSF88723">
    <property type="entry name" value="PIN domain-like"/>
    <property type="match status" value="1"/>
</dbReference>
<keyword evidence="8" id="KW-0228">DNA excision</keyword>
<dbReference type="AlphaFoldDB" id="A0A4Y7K581"/>
<evidence type="ECO:0000256" key="8">
    <source>
        <dbReference type="ARBA" id="ARBA00022769"/>
    </source>
</evidence>